<keyword evidence="2" id="KW-0812">Transmembrane</keyword>
<evidence type="ECO:0000313" key="4">
    <source>
        <dbReference type="Proteomes" id="UP000192652"/>
    </source>
</evidence>
<dbReference type="Proteomes" id="UP000192652">
    <property type="component" value="Unassembled WGS sequence"/>
</dbReference>
<protein>
    <recommendedName>
        <fullName evidence="5">5' DNA nuclease</fullName>
    </recommendedName>
</protein>
<dbReference type="EMBL" id="MSPX01000013">
    <property type="protein sequence ID" value="OQP85590.1"/>
    <property type="molecule type" value="Genomic_DNA"/>
</dbReference>
<feature type="transmembrane region" description="Helical" evidence="2">
    <location>
        <begin position="51"/>
        <end position="75"/>
    </location>
</feature>
<keyword evidence="4" id="KW-1185">Reference proteome</keyword>
<reference evidence="3 4" key="1">
    <citation type="journal article" date="2017" name="Antonie Van Leeuwenhoek">
        <title>Rhizobium rhizosphaerae sp. nov., a novel species isolated from rice rhizosphere.</title>
        <authorList>
            <person name="Zhao J.J."/>
            <person name="Zhang J."/>
            <person name="Zhang R.J."/>
            <person name="Zhang C.W."/>
            <person name="Yin H.Q."/>
            <person name="Zhang X.X."/>
        </authorList>
    </citation>
    <scope>NUCLEOTIDE SEQUENCE [LARGE SCALE GENOMIC DNA]</scope>
    <source>
        <strain evidence="3 4">RD15</strain>
    </source>
</reference>
<proteinExistence type="predicted"/>
<feature type="region of interest" description="Disordered" evidence="1">
    <location>
        <begin position="1"/>
        <end position="31"/>
    </location>
</feature>
<evidence type="ECO:0000256" key="1">
    <source>
        <dbReference type="SAM" id="MobiDB-lite"/>
    </source>
</evidence>
<feature type="region of interest" description="Disordered" evidence="1">
    <location>
        <begin position="154"/>
        <end position="207"/>
    </location>
</feature>
<keyword evidence="2" id="KW-0472">Membrane</keyword>
<sequence>MTKPGEDKDKQANGAGADFAPGQTSKPADIGKDISALSDWLNKMPMMQHPVAAFAAATAVGFGVTSQLAGIMLGAMQGMSDAARKTAADRETPAVPGVASDKDDTQAAAPAVVAEPTEAPVEPEAIVPEAVAEPEAALADVAALTEEPASKALVAPLSEARLPEEPEAEAKAEPKGAPAAKKPKARATASKPAAPRRRADKTADDLKKISGIGPKLEQVLNGLGVTRYAEIAAWSEDDVKRVDAELGVSGRIERDGWVEQARELMKN</sequence>
<feature type="compositionally biased region" description="Low complexity" evidence="1">
    <location>
        <begin position="107"/>
        <end position="120"/>
    </location>
</feature>
<organism evidence="3 4">
    <name type="scientific">Xaviernesmea rhizosphaerae</name>
    <dbReference type="NCBI Taxonomy" id="1672749"/>
    <lineage>
        <taxon>Bacteria</taxon>
        <taxon>Pseudomonadati</taxon>
        <taxon>Pseudomonadota</taxon>
        <taxon>Alphaproteobacteria</taxon>
        <taxon>Hyphomicrobiales</taxon>
        <taxon>Rhizobiaceae</taxon>
        <taxon>Rhizobium/Agrobacterium group</taxon>
        <taxon>Xaviernesmea</taxon>
    </lineage>
</organism>
<comment type="caution">
    <text evidence="3">The sequence shown here is derived from an EMBL/GenBank/DDBJ whole genome shotgun (WGS) entry which is preliminary data.</text>
</comment>
<accession>A0ABX3PBG8</accession>
<dbReference type="RefSeq" id="WP_081176806.1">
    <property type="nucleotide sequence ID" value="NZ_MSPX01000013.1"/>
</dbReference>
<keyword evidence="2" id="KW-1133">Transmembrane helix</keyword>
<feature type="compositionally biased region" description="Basic and acidic residues" evidence="1">
    <location>
        <begin position="161"/>
        <end position="174"/>
    </location>
</feature>
<evidence type="ECO:0000256" key="2">
    <source>
        <dbReference type="SAM" id="Phobius"/>
    </source>
</evidence>
<dbReference type="Gene3D" id="1.10.150.20">
    <property type="entry name" value="5' to 3' exonuclease, C-terminal subdomain"/>
    <property type="match status" value="1"/>
</dbReference>
<feature type="region of interest" description="Disordered" evidence="1">
    <location>
        <begin position="86"/>
        <end position="120"/>
    </location>
</feature>
<evidence type="ECO:0000313" key="3">
    <source>
        <dbReference type="EMBL" id="OQP85590.1"/>
    </source>
</evidence>
<name>A0ABX3PBG8_9HYPH</name>
<feature type="compositionally biased region" description="Basic and acidic residues" evidence="1">
    <location>
        <begin position="1"/>
        <end position="11"/>
    </location>
</feature>
<evidence type="ECO:0008006" key="5">
    <source>
        <dbReference type="Google" id="ProtNLM"/>
    </source>
</evidence>
<feature type="compositionally biased region" description="Low complexity" evidence="1">
    <location>
        <begin position="175"/>
        <end position="193"/>
    </location>
</feature>
<gene>
    <name evidence="3" type="ORF">BTR14_15520</name>
</gene>